<proteinExistence type="predicted"/>
<reference evidence="1 2" key="1">
    <citation type="journal article" date="2020" name="Cell">
        <title>Large-Scale Comparative Analyses of Tick Genomes Elucidate Their Genetic Diversity and Vector Capacities.</title>
        <authorList>
            <consortium name="Tick Genome and Microbiome Consortium (TIGMIC)"/>
            <person name="Jia N."/>
            <person name="Wang J."/>
            <person name="Shi W."/>
            <person name="Du L."/>
            <person name="Sun Y."/>
            <person name="Zhan W."/>
            <person name="Jiang J.F."/>
            <person name="Wang Q."/>
            <person name="Zhang B."/>
            <person name="Ji P."/>
            <person name="Bell-Sakyi L."/>
            <person name="Cui X.M."/>
            <person name="Yuan T.T."/>
            <person name="Jiang B.G."/>
            <person name="Yang W.F."/>
            <person name="Lam T.T."/>
            <person name="Chang Q.C."/>
            <person name="Ding S.J."/>
            <person name="Wang X.J."/>
            <person name="Zhu J.G."/>
            <person name="Ruan X.D."/>
            <person name="Zhao L."/>
            <person name="Wei J.T."/>
            <person name="Ye R.Z."/>
            <person name="Que T.C."/>
            <person name="Du C.H."/>
            <person name="Zhou Y.H."/>
            <person name="Cheng J.X."/>
            <person name="Dai P.F."/>
            <person name="Guo W.B."/>
            <person name="Han X.H."/>
            <person name="Huang E.J."/>
            <person name="Li L.F."/>
            <person name="Wei W."/>
            <person name="Gao Y.C."/>
            <person name="Liu J.Z."/>
            <person name="Shao H.Z."/>
            <person name="Wang X."/>
            <person name="Wang C.C."/>
            <person name="Yang T.C."/>
            <person name="Huo Q.B."/>
            <person name="Li W."/>
            <person name="Chen H.Y."/>
            <person name="Chen S.E."/>
            <person name="Zhou L.G."/>
            <person name="Ni X.B."/>
            <person name="Tian J.H."/>
            <person name="Sheng Y."/>
            <person name="Liu T."/>
            <person name="Pan Y.S."/>
            <person name="Xia L.Y."/>
            <person name="Li J."/>
            <person name="Zhao F."/>
            <person name="Cao W.C."/>
        </authorList>
    </citation>
    <scope>NUCLEOTIDE SEQUENCE [LARGE SCALE GENOMIC DNA]</scope>
    <source>
        <strain evidence="1">Iper-2018</strain>
    </source>
</reference>
<name>A0AC60QDV1_IXOPE</name>
<accession>A0AC60QDV1</accession>
<gene>
    <name evidence="1" type="ORF">HPB47_020981</name>
</gene>
<evidence type="ECO:0000313" key="2">
    <source>
        <dbReference type="Proteomes" id="UP000805193"/>
    </source>
</evidence>
<comment type="caution">
    <text evidence="1">The sequence shown here is derived from an EMBL/GenBank/DDBJ whole genome shotgun (WGS) entry which is preliminary data.</text>
</comment>
<protein>
    <submittedName>
        <fullName evidence="1">Uncharacterized protein</fullName>
    </submittedName>
</protein>
<organism evidence="1 2">
    <name type="scientific">Ixodes persulcatus</name>
    <name type="common">Taiga tick</name>
    <dbReference type="NCBI Taxonomy" id="34615"/>
    <lineage>
        <taxon>Eukaryota</taxon>
        <taxon>Metazoa</taxon>
        <taxon>Ecdysozoa</taxon>
        <taxon>Arthropoda</taxon>
        <taxon>Chelicerata</taxon>
        <taxon>Arachnida</taxon>
        <taxon>Acari</taxon>
        <taxon>Parasitiformes</taxon>
        <taxon>Ixodida</taxon>
        <taxon>Ixodoidea</taxon>
        <taxon>Ixodidae</taxon>
        <taxon>Ixodinae</taxon>
        <taxon>Ixodes</taxon>
    </lineage>
</organism>
<evidence type="ECO:0000313" key="1">
    <source>
        <dbReference type="EMBL" id="KAG0432291.1"/>
    </source>
</evidence>
<sequence>MQIGFANFTRSRGRTARPSKLKPCTFDPAVRLVVLFVSTRWGPMNRSRNNVDCEHAAVLDVKRMGQSNFAIVSFDTPRLPKTVRYFTELCSVSPYVPRTLVRFHCHKDGHLQKHCPNAAVCKTSGKQQHEGACATPAAYCTLCTAEGHLATDPKCPERERRLEENKRRTERRSRSRSRRRTANAAAAPAHVSSPMPSDLSTDFPPLSPDAPLTPVTTKGSYRSPARKAVNFATSCTSATPLAGTTYATATSGKPKRSKKASARTKQEIQELTTRICELQQRLEELYQVQKEQEQEEEREHQQQLREERRRRARANNERRSSQSPALPRRTETPTPDPAEAITLSQIQAMIVQTLRNQLPRLLADHFNQLEVTSSGQRLLLSDDPTMAAILDEVPPHVPPWKDFPITDGRPLSRKTNAQRYCPQRATIARALNEPSTDPAEMRLFTVASWNPHTQIAAIVARTEDGCHRRQNYRLDETPSTTEVELQALQVGINWILMDPRLVGTTEYAIKNGCRIIKAQKDVAVKIQWVPGHSGQADNEAAHDLASEACTSRRSQGVPIYRPSLDHSPEEERRRRKQIRKSRLKDHVPPLENSFSRGLPRGAQVLVVKARTGFAITEDMMAKWRYNRLCHQEGDPPPPPVKRCSSCSADQAPTIRHLIWECDGLKDVREKHRPPGVTSYEEWVTPVQDQKTTLLALWSFACEASIVCRT</sequence>
<dbReference type="EMBL" id="JABSTQ010009163">
    <property type="protein sequence ID" value="KAG0432291.1"/>
    <property type="molecule type" value="Genomic_DNA"/>
</dbReference>
<dbReference type="Proteomes" id="UP000805193">
    <property type="component" value="Unassembled WGS sequence"/>
</dbReference>
<keyword evidence="2" id="KW-1185">Reference proteome</keyword>